<dbReference type="HOGENOM" id="CLU_1682889_0_0_11"/>
<proteinExistence type="predicted"/>
<name>I0H2L4_ACTM4</name>
<evidence type="ECO:0000313" key="1">
    <source>
        <dbReference type="EMBL" id="BAL87251.1"/>
    </source>
</evidence>
<dbReference type="KEGG" id="ams:AMIS_20310"/>
<dbReference type="AlphaFoldDB" id="I0H2L4"/>
<gene>
    <name evidence="1" type="ordered locus">AMIS_20310</name>
</gene>
<protein>
    <submittedName>
        <fullName evidence="1">Uncharacterized protein</fullName>
    </submittedName>
</protein>
<dbReference type="STRING" id="512565.AMIS_20310"/>
<keyword evidence="2" id="KW-1185">Reference proteome</keyword>
<dbReference type="EMBL" id="AP012319">
    <property type="protein sequence ID" value="BAL87251.1"/>
    <property type="molecule type" value="Genomic_DNA"/>
</dbReference>
<dbReference type="RefSeq" id="WP_014442146.1">
    <property type="nucleotide sequence ID" value="NC_017093.1"/>
</dbReference>
<accession>I0H2L4</accession>
<organism evidence="1 2">
    <name type="scientific">Actinoplanes missouriensis (strain ATCC 14538 / DSM 43046 / CBS 188.64 / JCM 3121 / NBRC 102363 / NCIMB 12654 / NRRL B-3342 / UNCC 431)</name>
    <dbReference type="NCBI Taxonomy" id="512565"/>
    <lineage>
        <taxon>Bacteria</taxon>
        <taxon>Bacillati</taxon>
        <taxon>Actinomycetota</taxon>
        <taxon>Actinomycetes</taxon>
        <taxon>Micromonosporales</taxon>
        <taxon>Micromonosporaceae</taxon>
        <taxon>Actinoplanes</taxon>
    </lineage>
</organism>
<evidence type="ECO:0000313" key="2">
    <source>
        <dbReference type="Proteomes" id="UP000007882"/>
    </source>
</evidence>
<dbReference type="PATRIC" id="fig|512565.3.peg.2035"/>
<reference evidence="1 2" key="1">
    <citation type="submission" date="2012-02" db="EMBL/GenBank/DDBJ databases">
        <title>Complete genome sequence of Actinoplanes missouriensis 431 (= NBRC 102363).</title>
        <authorList>
            <person name="Ohnishi Y."/>
            <person name="Ishikawa J."/>
            <person name="Sekine M."/>
            <person name="Hosoyama A."/>
            <person name="Harada T."/>
            <person name="Narita H."/>
            <person name="Hata T."/>
            <person name="Konno Y."/>
            <person name="Tutikane K."/>
            <person name="Fujita N."/>
            <person name="Horinouchi S."/>
            <person name="Hayakawa M."/>
        </authorList>
    </citation>
    <scope>NUCLEOTIDE SEQUENCE [LARGE SCALE GENOMIC DNA]</scope>
    <source>
        <strain evidence="2">ATCC 14538 / DSM 43046 / CBS 188.64 / JCM 3121 / NBRC 102363 / NCIMB 12654 / NRRL B-3342 / UNCC 431</strain>
    </source>
</reference>
<sequence>MNTDLGALLGRIHAATGAAYLIATDGFDYHPGNELDDLAAALGYSTTHTPSGGGYATVFVTDPDQARWRINYRHQVRLRILTRAGADPADIAVLRDKLGVDAGDDSLAEQIDAYNEQARQRWLDEAARQRAAEIVNAREDERRKVLEEIRAASGDV</sequence>
<dbReference type="Proteomes" id="UP000007882">
    <property type="component" value="Chromosome"/>
</dbReference>